<keyword evidence="1" id="KW-0106">Calcium</keyword>
<feature type="region of interest" description="Disordered" evidence="3">
    <location>
        <begin position="812"/>
        <end position="839"/>
    </location>
</feature>
<evidence type="ECO:0000256" key="3">
    <source>
        <dbReference type="SAM" id="MobiDB-lite"/>
    </source>
</evidence>
<dbReference type="GO" id="GO:0004722">
    <property type="term" value="F:protein serine/threonine phosphatase activity"/>
    <property type="evidence" value="ECO:0000318"/>
    <property type="project" value="GO_Central"/>
</dbReference>
<dbReference type="GO" id="GO:0005737">
    <property type="term" value="C:cytoplasm"/>
    <property type="evidence" value="ECO:0000318"/>
    <property type="project" value="GO_Central"/>
</dbReference>
<dbReference type="KEGG" id="mbr:MONBRDRAFT_32893"/>
<dbReference type="SUPFAM" id="SSF47473">
    <property type="entry name" value="EF-hand"/>
    <property type="match status" value="1"/>
</dbReference>
<dbReference type="STRING" id="81824.A9V2C9"/>
<keyword evidence="2" id="KW-0378">Hydrolase</keyword>
<feature type="domain" description="Serine/threonine specific protein phosphatases" evidence="4">
    <location>
        <begin position="596"/>
        <end position="601"/>
    </location>
</feature>
<accession>A9V2C9</accession>
<keyword evidence="6" id="KW-1185">Reference proteome</keyword>
<dbReference type="SMART" id="SM00156">
    <property type="entry name" value="PP2Ac"/>
    <property type="match status" value="1"/>
</dbReference>
<evidence type="ECO:0000313" key="5">
    <source>
        <dbReference type="EMBL" id="EDQ88236.1"/>
    </source>
</evidence>
<comment type="catalytic activity">
    <reaction evidence="2">
        <text>O-phospho-L-threonyl-[protein] + H2O = L-threonyl-[protein] + phosphate</text>
        <dbReference type="Rhea" id="RHEA:47004"/>
        <dbReference type="Rhea" id="RHEA-COMP:11060"/>
        <dbReference type="Rhea" id="RHEA-COMP:11605"/>
        <dbReference type="ChEBI" id="CHEBI:15377"/>
        <dbReference type="ChEBI" id="CHEBI:30013"/>
        <dbReference type="ChEBI" id="CHEBI:43474"/>
        <dbReference type="ChEBI" id="CHEBI:61977"/>
        <dbReference type="EC" id="3.1.3.16"/>
    </reaction>
</comment>
<dbReference type="GeneID" id="5892152"/>
<dbReference type="PROSITE" id="PS00125">
    <property type="entry name" value="SER_THR_PHOSPHATASE"/>
    <property type="match status" value="1"/>
</dbReference>
<dbReference type="AlphaFoldDB" id="A9V2C9"/>
<evidence type="ECO:0000259" key="4">
    <source>
        <dbReference type="PROSITE" id="PS00125"/>
    </source>
</evidence>
<dbReference type="PANTHER" id="PTHR46422">
    <property type="entry name" value="SERINE/THREONINE-PROTEIN PHOSPHATASE BSL3"/>
    <property type="match status" value="1"/>
</dbReference>
<dbReference type="PROSITE" id="PS00018">
    <property type="entry name" value="EF_HAND_1"/>
    <property type="match status" value="1"/>
</dbReference>
<dbReference type="SUPFAM" id="SSF56300">
    <property type="entry name" value="Metallo-dependent phosphatases"/>
    <property type="match status" value="1"/>
</dbReference>
<dbReference type="Gene3D" id="3.60.21.10">
    <property type="match status" value="1"/>
</dbReference>
<reference evidence="5 6" key="1">
    <citation type="journal article" date="2008" name="Nature">
        <title>The genome of the choanoflagellate Monosiga brevicollis and the origin of metazoans.</title>
        <authorList>
            <consortium name="JGI Sequencing"/>
            <person name="King N."/>
            <person name="Westbrook M.J."/>
            <person name="Young S.L."/>
            <person name="Kuo A."/>
            <person name="Abedin M."/>
            <person name="Chapman J."/>
            <person name="Fairclough S."/>
            <person name="Hellsten U."/>
            <person name="Isogai Y."/>
            <person name="Letunic I."/>
            <person name="Marr M."/>
            <person name="Pincus D."/>
            <person name="Putnam N."/>
            <person name="Rokas A."/>
            <person name="Wright K.J."/>
            <person name="Zuzow R."/>
            <person name="Dirks W."/>
            <person name="Good M."/>
            <person name="Goodstein D."/>
            <person name="Lemons D."/>
            <person name="Li W."/>
            <person name="Lyons J.B."/>
            <person name="Morris A."/>
            <person name="Nichols S."/>
            <person name="Richter D.J."/>
            <person name="Salamov A."/>
            <person name="Bork P."/>
            <person name="Lim W.A."/>
            <person name="Manning G."/>
            <person name="Miller W.T."/>
            <person name="McGinnis W."/>
            <person name="Shapiro H."/>
            <person name="Tjian R."/>
            <person name="Grigoriev I.V."/>
            <person name="Rokhsar D."/>
        </authorList>
    </citation>
    <scope>NUCLEOTIDE SEQUENCE [LARGE SCALE GENOMIC DNA]</scope>
    <source>
        <strain evidence="6">MX1 / ATCC 50154</strain>
    </source>
</reference>
<comment type="similarity">
    <text evidence="2">Belongs to the PPP phosphatase family.</text>
</comment>
<gene>
    <name evidence="5" type="ORF">MONBRDRAFT_32893</name>
</gene>
<dbReference type="GO" id="GO:0005634">
    <property type="term" value="C:nucleus"/>
    <property type="evidence" value="ECO:0000318"/>
    <property type="project" value="GO_Central"/>
</dbReference>
<name>A9V2C9_MONBE</name>
<dbReference type="Gene3D" id="1.10.238.10">
    <property type="entry name" value="EF-hand"/>
    <property type="match status" value="1"/>
</dbReference>
<feature type="region of interest" description="Disordered" evidence="3">
    <location>
        <begin position="192"/>
        <end position="241"/>
    </location>
</feature>
<dbReference type="PANTHER" id="PTHR46422:SF11">
    <property type="entry name" value="SERINE_THREONINE-PROTEIN PHOSPHATASE"/>
    <property type="match status" value="1"/>
</dbReference>
<dbReference type="EC" id="3.1.3.16" evidence="2"/>
<dbReference type="InterPro" id="IPR011992">
    <property type="entry name" value="EF-hand-dom_pair"/>
</dbReference>
<evidence type="ECO:0000256" key="2">
    <source>
        <dbReference type="RuleBase" id="RU004273"/>
    </source>
</evidence>
<dbReference type="InterPro" id="IPR018247">
    <property type="entry name" value="EF_Hand_1_Ca_BS"/>
</dbReference>
<feature type="compositionally biased region" description="Low complexity" evidence="3">
    <location>
        <begin position="197"/>
        <end position="209"/>
    </location>
</feature>
<feature type="region of interest" description="Disordered" evidence="3">
    <location>
        <begin position="390"/>
        <end position="423"/>
    </location>
</feature>
<proteinExistence type="inferred from homology"/>
<evidence type="ECO:0000256" key="1">
    <source>
        <dbReference type="ARBA" id="ARBA00022837"/>
    </source>
</evidence>
<dbReference type="InterPro" id="IPR029052">
    <property type="entry name" value="Metallo-depent_PP-like"/>
</dbReference>
<dbReference type="InterPro" id="IPR004843">
    <property type="entry name" value="Calcineurin-like_PHP"/>
</dbReference>
<dbReference type="eggNOG" id="KOG0374">
    <property type="taxonomic scope" value="Eukaryota"/>
</dbReference>
<protein>
    <recommendedName>
        <fullName evidence="2">Serine/threonine-protein phosphatase</fullName>
        <ecNumber evidence="2">3.1.3.16</ecNumber>
    </recommendedName>
</protein>
<organism evidence="5 6">
    <name type="scientific">Monosiga brevicollis</name>
    <name type="common">Choanoflagellate</name>
    <dbReference type="NCBI Taxonomy" id="81824"/>
    <lineage>
        <taxon>Eukaryota</taxon>
        <taxon>Choanoflagellata</taxon>
        <taxon>Craspedida</taxon>
        <taxon>Salpingoecidae</taxon>
        <taxon>Monosiga</taxon>
    </lineage>
</organism>
<dbReference type="PRINTS" id="PR00114">
    <property type="entry name" value="STPHPHTASE"/>
</dbReference>
<dbReference type="Pfam" id="PF00149">
    <property type="entry name" value="Metallophos"/>
    <property type="match status" value="1"/>
</dbReference>
<dbReference type="RefSeq" id="XP_001746829.1">
    <property type="nucleotide sequence ID" value="XM_001746777.1"/>
</dbReference>
<dbReference type="EMBL" id="CH991555">
    <property type="protein sequence ID" value="EDQ88236.1"/>
    <property type="molecule type" value="Genomic_DNA"/>
</dbReference>
<dbReference type="Proteomes" id="UP000001357">
    <property type="component" value="Unassembled WGS sequence"/>
</dbReference>
<sequence length="839" mass="92253">MLAPLLQQQLSQVGWSPRVQQHIASQFDGAASVGRLDFQAFTGLIAQYAPTVDSARFPEIFRAMASKHAHHLTFDNFIVGLALLSSNTPHQDAWLPLRSEFIFKYYDSNRDDLLQLDEILKMFQDAFPAANDEELAREINSRLNVVTIPLVDFTQMIKADGALAFATDLCRASISLHLDDDAQAADMRELSLNGDNSSRSGSVSRRPPGAVDFGGKRRDSALEEDPLQSVAPTGDDDDEQDLDREHLISSLISSIDREHILLRDSRLGDPELEALAEMFLMYASDNPKLLTKEQLSTLLTEELGVARDDCDVYYRAFALDDEAPNANTISFRRAAREVFHESGIDLNSGFIDEAQFIQACLLEAHGRGFRGSGGLLRVTATESGATQLMSASEWDGPTPSPKRVAGSSGSRLAHQLSPVGSPSGRVHIRRSAVYKLGALPHSPASKAKITQAIMEAPSPVAGVPSYIIELATEVLNEMLKPEYLHNLDDQVSDKFTLIKFAELEALLACAETALKQDSTVLNVLAPVKVFGDIHGQLADLLTFFDTYGSPNHHTGDIHALSYLFIGDFVDRGKFSLEVMTLLLCLKLRYPERVFLVRGNHEDGDVNAYFGFKDECLGRLGPTNGHTIWERMNKVFGWLPLAALVDEKILCVHGGIGKASLPRVCKGKGKGSPVLNSEFTSVQQLRDIQRPLPQPMTSSYAAILRDVLWADPTDNDYSLGIHANTIRGSEICNFGPDQVERFLQENNLQMIVRAHQCVIAGYEFFAKQQLITVFSATNYCGRYGNDGAMLTINRELAVAFSVIRPGDMRSTWAARQPTSPLPPNFSDADADDAEGVPGQA</sequence>
<dbReference type="InterPro" id="IPR006186">
    <property type="entry name" value="Ser/Thr-sp_prot-phosphatase"/>
</dbReference>
<evidence type="ECO:0000313" key="6">
    <source>
        <dbReference type="Proteomes" id="UP000001357"/>
    </source>
</evidence>
<dbReference type="InParanoid" id="A9V2C9"/>